<evidence type="ECO:0000256" key="5">
    <source>
        <dbReference type="ARBA" id="ARBA00022448"/>
    </source>
</evidence>
<dbReference type="InterPro" id="IPR002880">
    <property type="entry name" value="Pyrv_Fd/Flavodoxin_OxRdtase_N"/>
</dbReference>
<evidence type="ECO:0000259" key="17">
    <source>
        <dbReference type="PROSITE" id="PS51379"/>
    </source>
</evidence>
<evidence type="ECO:0000256" key="14">
    <source>
        <dbReference type="ARBA" id="ARBA00048893"/>
    </source>
</evidence>
<evidence type="ECO:0000256" key="16">
    <source>
        <dbReference type="PIRSR" id="PIRSR006439-50"/>
    </source>
</evidence>
<dbReference type="PANTHER" id="PTHR43710:SF7">
    <property type="entry name" value="INDOLEPYRUVATE OXIDOREDUCTASE SUBUNIT IORA"/>
    <property type="match status" value="1"/>
</dbReference>
<name>A0A7C4FAH3_THEPE</name>
<comment type="caution">
    <text evidence="18">The sequence shown here is derived from an EMBL/GenBank/DDBJ whole genome shotgun (WGS) entry which is preliminary data.</text>
</comment>
<feature type="domain" description="4Fe-4S ferredoxin-type" evidence="17">
    <location>
        <begin position="594"/>
        <end position="623"/>
    </location>
</feature>
<dbReference type="InterPro" id="IPR009014">
    <property type="entry name" value="Transketo_C/PFOR_II"/>
</dbReference>
<evidence type="ECO:0000256" key="4">
    <source>
        <dbReference type="ARBA" id="ARBA00017710"/>
    </source>
</evidence>
<evidence type="ECO:0000256" key="11">
    <source>
        <dbReference type="ARBA" id="ARBA00023014"/>
    </source>
</evidence>
<gene>
    <name evidence="18" type="primary">iorA</name>
    <name evidence="18" type="ORF">ENV17_06115</name>
</gene>
<evidence type="ECO:0000256" key="3">
    <source>
        <dbReference type="ARBA" id="ARBA00011631"/>
    </source>
</evidence>
<dbReference type="InterPro" id="IPR011766">
    <property type="entry name" value="TPP_enzyme_TPP-bd"/>
</dbReference>
<dbReference type="GO" id="GO:0043805">
    <property type="term" value="F:indolepyruvate ferredoxin oxidoreductase activity"/>
    <property type="evidence" value="ECO:0007669"/>
    <property type="project" value="UniProtKB-UniRule"/>
</dbReference>
<dbReference type="CDD" id="cd07034">
    <property type="entry name" value="TPP_PYR_PFOR_IOR-alpha_like"/>
    <property type="match status" value="1"/>
</dbReference>
<dbReference type="Pfam" id="PF01855">
    <property type="entry name" value="POR_N"/>
    <property type="match status" value="1"/>
</dbReference>
<reference evidence="18" key="1">
    <citation type="journal article" date="2020" name="mSystems">
        <title>Genome- and Community-Level Interaction Insights into Carbon Utilization and Element Cycling Functions of Hydrothermarchaeota in Hydrothermal Sediment.</title>
        <authorList>
            <person name="Zhou Z."/>
            <person name="Liu Y."/>
            <person name="Xu W."/>
            <person name="Pan J."/>
            <person name="Luo Z.H."/>
            <person name="Li M."/>
        </authorList>
    </citation>
    <scope>NUCLEOTIDE SEQUENCE [LARGE SCALE GENOMIC DNA]</scope>
    <source>
        <strain evidence="18">SpSt-735</strain>
    </source>
</reference>
<proteinExistence type="predicted"/>
<keyword evidence="18" id="KW-0670">Pyruvate</keyword>
<feature type="binding site" evidence="16">
    <location>
        <position position="606"/>
    </location>
    <ligand>
        <name>[4Fe-4S] cluster</name>
        <dbReference type="ChEBI" id="CHEBI:49883"/>
        <label>2</label>
    </ligand>
</feature>
<keyword evidence="6 15" id="KW-0004">4Fe-4S</keyword>
<dbReference type="Pfam" id="PF00037">
    <property type="entry name" value="Fer4"/>
    <property type="match status" value="1"/>
</dbReference>
<dbReference type="GO" id="GO:0046872">
    <property type="term" value="F:metal ion binding"/>
    <property type="evidence" value="ECO:0007669"/>
    <property type="project" value="UniProtKB-UniRule"/>
</dbReference>
<dbReference type="GO" id="GO:0018491">
    <property type="term" value="F:2-oxobutyrate synthase activity"/>
    <property type="evidence" value="ECO:0007669"/>
    <property type="project" value="UniProtKB-ARBA"/>
</dbReference>
<keyword evidence="10 15" id="KW-0408">Iron</keyword>
<dbReference type="InterPro" id="IPR017896">
    <property type="entry name" value="4Fe4S_Fe-S-bd"/>
</dbReference>
<dbReference type="CDD" id="cd02008">
    <property type="entry name" value="TPP_IOR_alpha"/>
    <property type="match status" value="1"/>
</dbReference>
<evidence type="ECO:0000256" key="2">
    <source>
        <dbReference type="ARBA" id="ARBA00011238"/>
    </source>
</evidence>
<dbReference type="PANTHER" id="PTHR43710">
    <property type="entry name" value="2-HYDROXYACYL-COA LYASE"/>
    <property type="match status" value="1"/>
</dbReference>
<dbReference type="AlphaFoldDB" id="A0A7C4FAH3"/>
<evidence type="ECO:0000256" key="8">
    <source>
        <dbReference type="ARBA" id="ARBA00022982"/>
    </source>
</evidence>
<sequence>MSIVASARISGEAGTRKLLLGNEAIARGAVEAGISAATAYPGTPSTEIVEALAEVAEEYGFYVEWSTNEKVALEVAIGVSMMGLRALTAMKHVGLNVASDPLMSLGYTGVVGGLVIVTADDPNAHSSQNEQDNRIYGMHAYIPVFEPSGVQEAKDMTRELFDLSEKYSTAVLLRTTTRLSHSRGEVVFGEVAGLNREARFHKDPERWALLPPYSLKKHREALERVEKLREGLGGWRFNWFVEGAGDTLVVSAGVAHMYVAEALEALGVKPPLLKISSVYPLPGRLVEKALEFSRIVVVEELEPVVEHQLRVAASEAGKTPKIVGKELFPRVGELNAQLVALGLAKVLGVRYEPLQGPSAGVELPPRPPTLCPGCGHRSAYYAVKLAAMRARTNPVWANDIGCYTLGFYPPFRMADFTWSMGSALGIGMGISRFSKEPVVAFIGDSTFFHAGVPGLINAVYNRYPIVVVVMDNEITAMTGHQPHPGSGVGPLGEPRPRVSIEEIAKACGVEFVEVVPAYDVWRLRDATERAIRYVREKGLPAVVVARQRCALVELREKRRKGEKPTLYRVVEEKCIGCGVCVDRFACPAIVREGKVAKILPELCVGCGVCATICPAKAIVPVGEEA</sequence>
<dbReference type="GO" id="GO:0030976">
    <property type="term" value="F:thiamine pyrophosphate binding"/>
    <property type="evidence" value="ECO:0007669"/>
    <property type="project" value="InterPro"/>
</dbReference>
<dbReference type="PROSITE" id="PS00198">
    <property type="entry name" value="4FE4S_FER_1"/>
    <property type="match status" value="1"/>
</dbReference>
<feature type="binding site" evidence="16">
    <location>
        <position position="609"/>
    </location>
    <ligand>
        <name>[4Fe-4S] cluster</name>
        <dbReference type="ChEBI" id="CHEBI:49883"/>
        <label>2</label>
    </ligand>
</feature>
<dbReference type="EC" id="1.2.7.8" evidence="15"/>
<evidence type="ECO:0000256" key="6">
    <source>
        <dbReference type="ARBA" id="ARBA00022485"/>
    </source>
</evidence>
<keyword evidence="7 15" id="KW-0479">Metal-binding</keyword>
<dbReference type="PROSITE" id="PS51379">
    <property type="entry name" value="4FE4S_FER_2"/>
    <property type="match status" value="2"/>
</dbReference>
<keyword evidence="9 15" id="KW-0560">Oxidoreductase</keyword>
<comment type="function">
    <text evidence="1 15">Catalyzes the ferredoxin-dependent oxidative decarboxylation of arylpyruvates.</text>
</comment>
<dbReference type="InterPro" id="IPR017721">
    <property type="entry name" value="IorA"/>
</dbReference>
<comment type="catalytic activity">
    <reaction evidence="14">
        <text>a 2-oxocarboxylate + 2 oxidized [2Fe-2S]-[ferredoxin] + CoA = an acyl-CoA + 2 reduced [2Fe-2S]-[ferredoxin] + CO2 + H(+)</text>
        <dbReference type="Rhea" id="RHEA:42316"/>
        <dbReference type="Rhea" id="RHEA-COMP:10000"/>
        <dbReference type="Rhea" id="RHEA-COMP:10001"/>
        <dbReference type="ChEBI" id="CHEBI:15378"/>
        <dbReference type="ChEBI" id="CHEBI:16526"/>
        <dbReference type="ChEBI" id="CHEBI:33737"/>
        <dbReference type="ChEBI" id="CHEBI:33738"/>
        <dbReference type="ChEBI" id="CHEBI:35179"/>
        <dbReference type="ChEBI" id="CHEBI:57287"/>
        <dbReference type="ChEBI" id="CHEBI:58342"/>
        <dbReference type="EC" id="1.2.7.11"/>
    </reaction>
</comment>
<evidence type="ECO:0000313" key="18">
    <source>
        <dbReference type="EMBL" id="HGI43940.1"/>
    </source>
</evidence>
<dbReference type="Gene3D" id="3.40.50.970">
    <property type="match status" value="2"/>
</dbReference>
<organism evidence="18">
    <name type="scientific">Thermofilum pendens</name>
    <dbReference type="NCBI Taxonomy" id="2269"/>
    <lineage>
        <taxon>Archaea</taxon>
        <taxon>Thermoproteota</taxon>
        <taxon>Thermoprotei</taxon>
        <taxon>Thermofilales</taxon>
        <taxon>Thermofilaceae</taxon>
        <taxon>Thermofilum</taxon>
    </lineage>
</organism>
<dbReference type="SUPFAM" id="SSF52518">
    <property type="entry name" value="Thiamin diphosphate-binding fold (THDP-binding)"/>
    <property type="match status" value="2"/>
</dbReference>
<comment type="catalytic activity">
    <reaction evidence="13 15">
        <text>indole-3-pyruvate + 2 oxidized [2Fe-2S]-[ferredoxin] + CoA = (indol-3-yl)acetyl-CoA + 2 reduced [2Fe-2S]-[ferredoxin] + CO2 + H(+)</text>
        <dbReference type="Rhea" id="RHEA:12645"/>
        <dbReference type="Rhea" id="RHEA-COMP:10000"/>
        <dbReference type="Rhea" id="RHEA-COMP:10001"/>
        <dbReference type="ChEBI" id="CHEBI:15378"/>
        <dbReference type="ChEBI" id="CHEBI:16526"/>
        <dbReference type="ChEBI" id="CHEBI:17640"/>
        <dbReference type="ChEBI" id="CHEBI:33737"/>
        <dbReference type="ChEBI" id="CHEBI:33738"/>
        <dbReference type="ChEBI" id="CHEBI:57271"/>
        <dbReference type="ChEBI" id="CHEBI:57287"/>
        <dbReference type="EC" id="1.2.7.8"/>
    </reaction>
</comment>
<evidence type="ECO:0000256" key="15">
    <source>
        <dbReference type="PIRNR" id="PIRNR006439"/>
    </source>
</evidence>
<comment type="subunit">
    <text evidence="3">Heterodimer composed of an alpha and a beta subunit.</text>
</comment>
<keyword evidence="8 15" id="KW-0249">Electron transport</keyword>
<keyword evidence="5 15" id="KW-0813">Transport</keyword>
<feature type="binding site" evidence="16">
    <location>
        <position position="586"/>
    </location>
    <ligand>
        <name>[4Fe-4S] cluster</name>
        <dbReference type="ChEBI" id="CHEBI:49883"/>
        <label>2</label>
    </ligand>
</feature>
<feature type="binding site" evidence="16">
    <location>
        <position position="574"/>
    </location>
    <ligand>
        <name>[4Fe-4S] cluster</name>
        <dbReference type="ChEBI" id="CHEBI:49883"/>
        <label>1</label>
    </ligand>
</feature>
<comment type="subunit">
    <text evidence="2 15">Heterodimer of the IorA and IorB subunits.</text>
</comment>
<feature type="binding site" evidence="16">
    <location>
        <position position="580"/>
    </location>
    <ligand>
        <name>[4Fe-4S] cluster</name>
        <dbReference type="ChEBI" id="CHEBI:49883"/>
        <label>1</label>
    </ligand>
</feature>
<evidence type="ECO:0000256" key="10">
    <source>
        <dbReference type="ARBA" id="ARBA00023004"/>
    </source>
</evidence>
<dbReference type="InterPro" id="IPR029061">
    <property type="entry name" value="THDP-binding"/>
</dbReference>
<feature type="domain" description="4Fe-4S ferredoxin-type" evidence="17">
    <location>
        <begin position="565"/>
        <end position="587"/>
    </location>
</feature>
<dbReference type="SUPFAM" id="SSF52922">
    <property type="entry name" value="TK C-terminal domain-like"/>
    <property type="match status" value="1"/>
</dbReference>
<evidence type="ECO:0000256" key="9">
    <source>
        <dbReference type="ARBA" id="ARBA00023002"/>
    </source>
</evidence>
<dbReference type="GO" id="GO:0051539">
    <property type="term" value="F:4 iron, 4 sulfur cluster binding"/>
    <property type="evidence" value="ECO:0007669"/>
    <property type="project" value="UniProtKB-UniRule"/>
</dbReference>
<evidence type="ECO:0000256" key="1">
    <source>
        <dbReference type="ARBA" id="ARBA00002995"/>
    </source>
</evidence>
<dbReference type="GO" id="GO:0019164">
    <property type="term" value="F:pyruvate synthase activity"/>
    <property type="evidence" value="ECO:0007669"/>
    <property type="project" value="UniProtKB-ARBA"/>
</dbReference>
<dbReference type="EMBL" id="DTFI01000152">
    <property type="protein sequence ID" value="HGI43940.1"/>
    <property type="molecule type" value="Genomic_DNA"/>
</dbReference>
<evidence type="ECO:0000256" key="12">
    <source>
        <dbReference type="ARBA" id="ARBA00030514"/>
    </source>
</evidence>
<evidence type="ECO:0000256" key="13">
    <source>
        <dbReference type="ARBA" id="ARBA00048332"/>
    </source>
</evidence>
<feature type="binding site" evidence="16">
    <location>
        <position position="613"/>
    </location>
    <ligand>
        <name>[4Fe-4S] cluster</name>
        <dbReference type="ChEBI" id="CHEBI:49883"/>
        <label>1</label>
    </ligand>
</feature>
<dbReference type="Pfam" id="PF02775">
    <property type="entry name" value="TPP_enzyme_C"/>
    <property type="match status" value="1"/>
</dbReference>
<dbReference type="NCBIfam" id="TIGR03336">
    <property type="entry name" value="IOR_alpha"/>
    <property type="match status" value="1"/>
</dbReference>
<comment type="cofactor">
    <cofactor evidence="15 16">
        <name>[4Fe-4S] cluster</name>
        <dbReference type="ChEBI" id="CHEBI:49883"/>
    </cofactor>
    <text evidence="15 16">Binds 2 [4Fe-4S] clusters. In this family the first cluster has a non-standard and varying [4Fe-4S] binding motif CX(2)CX(2)CX(4-5)CP.</text>
</comment>
<dbReference type="InterPro" id="IPR017900">
    <property type="entry name" value="4Fe4S_Fe_S_CS"/>
</dbReference>
<dbReference type="Gene3D" id="3.30.70.20">
    <property type="match status" value="1"/>
</dbReference>
<dbReference type="PIRSF" id="PIRSF006439">
    <property type="entry name" value="Indolepyruvate_ferr_oxidored"/>
    <property type="match status" value="1"/>
</dbReference>
<keyword evidence="11 15" id="KW-0411">Iron-sulfur</keyword>
<evidence type="ECO:0000256" key="7">
    <source>
        <dbReference type="ARBA" id="ARBA00022723"/>
    </source>
</evidence>
<accession>A0A7C4FAH3</accession>
<feature type="binding site" evidence="16">
    <location>
        <position position="603"/>
    </location>
    <ligand>
        <name>[4Fe-4S] cluster</name>
        <dbReference type="ChEBI" id="CHEBI:49883"/>
        <label>2</label>
    </ligand>
</feature>
<feature type="binding site" evidence="16">
    <location>
        <position position="577"/>
    </location>
    <ligand>
        <name>[4Fe-4S] cluster</name>
        <dbReference type="ChEBI" id="CHEBI:49883"/>
        <label>1</label>
    </ligand>
</feature>
<protein>
    <recommendedName>
        <fullName evidence="4 15">Indolepyruvate oxidoreductase subunit IorA</fullName>
        <shortName evidence="15">IOR</shortName>
        <ecNumber evidence="15">1.2.7.8</ecNumber>
    </recommendedName>
    <alternativeName>
        <fullName evidence="12 15">Indolepyruvate ferredoxin oxidoreductase subunit alpha</fullName>
    </alternativeName>
</protein>
<dbReference type="FunFam" id="3.40.50.970:FF:000039">
    <property type="entry name" value="Indolepyruvate oxidoreductase subunit IorA"/>
    <property type="match status" value="1"/>
</dbReference>
<dbReference type="InterPro" id="IPR045025">
    <property type="entry name" value="HACL1-like"/>
</dbReference>